<dbReference type="PANTHER" id="PTHR46579">
    <property type="entry name" value="F5/8 TYPE C DOMAIN-CONTAINING PROTEIN-RELATED"/>
    <property type="match status" value="1"/>
</dbReference>
<feature type="region of interest" description="Disordered" evidence="1">
    <location>
        <begin position="524"/>
        <end position="547"/>
    </location>
</feature>
<accession>A0A8T8T4W4</accession>
<organism evidence="2 3">
    <name type="scientific">Tilletia caries</name>
    <name type="common">wheat bunt fungus</name>
    <dbReference type="NCBI Taxonomy" id="13290"/>
    <lineage>
        <taxon>Eukaryota</taxon>
        <taxon>Fungi</taxon>
        <taxon>Dikarya</taxon>
        <taxon>Basidiomycota</taxon>
        <taxon>Ustilaginomycotina</taxon>
        <taxon>Exobasidiomycetes</taxon>
        <taxon>Tilletiales</taxon>
        <taxon>Tilletiaceae</taxon>
        <taxon>Tilletia</taxon>
    </lineage>
</organism>
<dbReference type="Pfam" id="PF02992">
    <property type="entry name" value="Transposase_21"/>
    <property type="match status" value="1"/>
</dbReference>
<feature type="compositionally biased region" description="Basic and acidic residues" evidence="1">
    <location>
        <begin position="141"/>
        <end position="150"/>
    </location>
</feature>
<comment type="caution">
    <text evidence="2">The sequence shown here is derived from an EMBL/GenBank/DDBJ whole genome shotgun (WGS) entry which is preliminary data.</text>
</comment>
<feature type="compositionally biased region" description="Acidic residues" evidence="1">
    <location>
        <begin position="127"/>
        <end position="140"/>
    </location>
</feature>
<protein>
    <submittedName>
        <fullName evidence="2">Uncharacterized protein</fullName>
    </submittedName>
</protein>
<dbReference type="AlphaFoldDB" id="A0A8T8T4W4"/>
<dbReference type="InterPro" id="IPR004242">
    <property type="entry name" value="Transposase_21"/>
</dbReference>
<feature type="non-terminal residue" evidence="2">
    <location>
        <position position="775"/>
    </location>
</feature>
<name>A0A8T8T4W4_9BASI</name>
<reference evidence="2" key="1">
    <citation type="submission" date="2016-04" db="EMBL/GenBank/DDBJ databases">
        <authorList>
            <person name="Nguyen H.D."/>
            <person name="Kesanakurti P."/>
            <person name="Cullis J."/>
            <person name="Levesque C.A."/>
            <person name="Hambleton S."/>
        </authorList>
    </citation>
    <scope>NUCLEOTIDE SEQUENCE</scope>
    <source>
        <strain evidence="2">DAOMC 238032</strain>
    </source>
</reference>
<feature type="region of interest" description="Disordered" evidence="1">
    <location>
        <begin position="76"/>
        <end position="150"/>
    </location>
</feature>
<proteinExistence type="predicted"/>
<dbReference type="EMBL" id="LWDD02000877">
    <property type="protein sequence ID" value="KAE8256045.1"/>
    <property type="molecule type" value="Genomic_DNA"/>
</dbReference>
<evidence type="ECO:0000256" key="1">
    <source>
        <dbReference type="SAM" id="MobiDB-lite"/>
    </source>
</evidence>
<feature type="compositionally biased region" description="Acidic residues" evidence="1">
    <location>
        <begin position="524"/>
        <end position="534"/>
    </location>
</feature>
<gene>
    <name evidence="2" type="ORF">A4X03_0g5471</name>
</gene>
<sequence>MPPARPHLGRPGLDASTGKFWCDCTVQGCRTEIRHLNKVDRRTYYAHQKQQRGATLRAQNATAFDLQSVRASQGTNAPALSADFGGSSGTSGIENDDNSYLPDIEDALGLTPFHSTISSSGSSSNASDDEEVEVDSEFGDGLEREEMMDSERPVFDCGEDEMAEEGIEEAIQEWRGRDPDAGMGDVYDGTAWSSERDRNDKRFVDHSHSFLVALGIDWFSPFSSQYTSWHSTGAIMMTLLNLPERLRYHPSTTYLAGCTPGPKEPSAARLPCYLRPLLTELLDLDEGVRIPTLRKPNGQLVRLRVAMFCGDSVSRNKVCGFPPHSVRVGKFCGLCDVTIPTIVSAFSQCAEDLERDASQHRVASVRLEQPFPTKKAKTAFERSTGARASPLNRLSYWQSVDRAPVDHMHNLELGVVKRLFHRTLIEGKSISPLQLKRLQSCLSTALVPPSEQAPDARLGDPGEGSATAAHWSTLGRRLLVLLLFVAWQPLVEADDSLVFEPPLSKTAAAAVAAATVAAARLEDDVETGVDEEPTVVESGTASTEDDQPMSLVEAAANGPAVSSARRTAAAAAATRAAAAARRAAASADVQAAVATTSAAAATRAAAAAQAAAGTRAAASASATTPAAAAVTLATAAAAATTPATEAAATPADVKAKRIQARDALRNAALLAGAATLAARRRISSQEIDDLDSLLREFGRTTATLYGEKWVVYNSHMMTHLPAHVRRFGPAYHFSSYHFERMNGQLGNVNTNRHRNGEIEATYTRAFLTTARSGLL</sequence>
<feature type="compositionally biased region" description="Low complexity" evidence="1">
    <location>
        <begin position="115"/>
        <end position="126"/>
    </location>
</feature>
<evidence type="ECO:0000313" key="2">
    <source>
        <dbReference type="EMBL" id="KAE8256045.1"/>
    </source>
</evidence>
<dbReference type="PANTHER" id="PTHR46579:SF1">
    <property type="entry name" value="F5_8 TYPE C DOMAIN-CONTAINING PROTEIN"/>
    <property type="match status" value="1"/>
</dbReference>
<dbReference type="Proteomes" id="UP000077671">
    <property type="component" value="Unassembled WGS sequence"/>
</dbReference>
<reference evidence="2" key="2">
    <citation type="journal article" date="2019" name="IMA Fungus">
        <title>Genome sequencing and comparison of five Tilletia species to identify candidate genes for the detection of regulated species infecting wheat.</title>
        <authorList>
            <person name="Nguyen H.D.T."/>
            <person name="Sultana T."/>
            <person name="Kesanakurti P."/>
            <person name="Hambleton S."/>
        </authorList>
    </citation>
    <scope>NUCLEOTIDE SEQUENCE</scope>
    <source>
        <strain evidence="2">DAOMC 238032</strain>
    </source>
</reference>
<evidence type="ECO:0000313" key="3">
    <source>
        <dbReference type="Proteomes" id="UP000077671"/>
    </source>
</evidence>